<proteinExistence type="predicted"/>
<sequence length="164" mass="18949">MGQGRLISFRRERINKSMKLIRDEIDYYFNLDKITVRVKNFDLKGKSVSLYLHSGNCHVYKDPSKGCSLFLQGLVDLDKHKDTDKSNPKHCPYVNQLMKEEPDRMFPIYLYKYKCGHYSTGQGQHRFCISGTLGRPIPTVILGFEIHLNCGSCSEEGVYSLKIF</sequence>
<dbReference type="RefSeq" id="WP_076114631.1">
    <property type="nucleotide sequence ID" value="NZ_MPTB01000103.1"/>
</dbReference>
<accession>A0ABX3GRM0</accession>
<dbReference type="Proteomes" id="UP000187412">
    <property type="component" value="Unassembled WGS sequence"/>
</dbReference>
<name>A0ABX3GRM0_PAEBO</name>
<protein>
    <submittedName>
        <fullName evidence="1">Uncharacterized protein</fullName>
    </submittedName>
</protein>
<evidence type="ECO:0000313" key="2">
    <source>
        <dbReference type="Proteomes" id="UP000187412"/>
    </source>
</evidence>
<keyword evidence="2" id="KW-1185">Reference proteome</keyword>
<evidence type="ECO:0000313" key="1">
    <source>
        <dbReference type="EMBL" id="OMD35017.1"/>
    </source>
</evidence>
<gene>
    <name evidence="1" type="ORF">BSK56_33310</name>
</gene>
<reference evidence="1 2" key="1">
    <citation type="submission" date="2016-10" db="EMBL/GenBank/DDBJ databases">
        <title>Paenibacillus species isolates.</title>
        <authorList>
            <person name="Beno S.M."/>
        </authorList>
    </citation>
    <scope>NUCLEOTIDE SEQUENCE [LARGE SCALE GENOMIC DNA]</scope>
    <source>
        <strain evidence="1 2">FSL H7-0744</strain>
    </source>
</reference>
<comment type="caution">
    <text evidence="1">The sequence shown here is derived from an EMBL/GenBank/DDBJ whole genome shotgun (WGS) entry which is preliminary data.</text>
</comment>
<organism evidence="1 2">
    <name type="scientific">Paenibacillus borealis</name>
    <dbReference type="NCBI Taxonomy" id="160799"/>
    <lineage>
        <taxon>Bacteria</taxon>
        <taxon>Bacillati</taxon>
        <taxon>Bacillota</taxon>
        <taxon>Bacilli</taxon>
        <taxon>Bacillales</taxon>
        <taxon>Paenibacillaceae</taxon>
        <taxon>Paenibacillus</taxon>
    </lineage>
</organism>
<dbReference type="EMBL" id="MPTB01000103">
    <property type="protein sequence ID" value="OMD35017.1"/>
    <property type="molecule type" value="Genomic_DNA"/>
</dbReference>